<name>A0AAN8XWF6_HALRR</name>
<dbReference type="EMBL" id="JAXCGZ010000605">
    <property type="protein sequence ID" value="KAK7085759.1"/>
    <property type="molecule type" value="Genomic_DNA"/>
</dbReference>
<dbReference type="Gene3D" id="1.10.472.10">
    <property type="entry name" value="Cyclin-like"/>
    <property type="match status" value="1"/>
</dbReference>
<dbReference type="AlphaFoldDB" id="A0AAN8XWF6"/>
<comment type="caution">
    <text evidence="1">The sequence shown here is derived from an EMBL/GenBank/DDBJ whole genome shotgun (WGS) entry which is preliminary data.</text>
</comment>
<dbReference type="Proteomes" id="UP001381693">
    <property type="component" value="Unassembled WGS sequence"/>
</dbReference>
<proteinExistence type="predicted"/>
<organism evidence="1 2">
    <name type="scientific">Halocaridina rubra</name>
    <name type="common">Hawaiian red shrimp</name>
    <dbReference type="NCBI Taxonomy" id="373956"/>
    <lineage>
        <taxon>Eukaryota</taxon>
        <taxon>Metazoa</taxon>
        <taxon>Ecdysozoa</taxon>
        <taxon>Arthropoda</taxon>
        <taxon>Crustacea</taxon>
        <taxon>Multicrustacea</taxon>
        <taxon>Malacostraca</taxon>
        <taxon>Eumalacostraca</taxon>
        <taxon>Eucarida</taxon>
        <taxon>Decapoda</taxon>
        <taxon>Pleocyemata</taxon>
        <taxon>Caridea</taxon>
        <taxon>Atyoidea</taxon>
        <taxon>Atyidae</taxon>
        <taxon>Halocaridina</taxon>
    </lineage>
</organism>
<evidence type="ECO:0000313" key="2">
    <source>
        <dbReference type="Proteomes" id="UP001381693"/>
    </source>
</evidence>
<evidence type="ECO:0000313" key="1">
    <source>
        <dbReference type="EMBL" id="KAK7085759.1"/>
    </source>
</evidence>
<accession>A0AAN8XWF6</accession>
<reference evidence="1 2" key="1">
    <citation type="submission" date="2023-11" db="EMBL/GenBank/DDBJ databases">
        <title>Halocaridina rubra genome assembly.</title>
        <authorList>
            <person name="Smith C."/>
        </authorList>
    </citation>
    <scope>NUCLEOTIDE SEQUENCE [LARGE SCALE GENOMIC DNA]</scope>
    <source>
        <strain evidence="1">EP-1</strain>
        <tissue evidence="1">Whole</tissue>
    </source>
</reference>
<keyword evidence="2" id="KW-1185">Reference proteome</keyword>
<sequence length="112" mass="12740">MDKAYKNSKITNQSQNFHRWELLLVSKLGWDLSPVTACDFVDHLLRRVSSIVGKEPTVKSRATTFVVLAATGEYPRCASFSVYGRFLTKVARGMPRATCHFNVKAAYEFFMK</sequence>
<protein>
    <submittedName>
        <fullName evidence="1">Uncharacterized protein</fullName>
    </submittedName>
</protein>
<gene>
    <name evidence="1" type="ORF">SK128_008383</name>
</gene>